<name>A0ABU8XWW0_9PROT</name>
<dbReference type="RefSeq" id="WP_418160269.1">
    <property type="nucleotide sequence ID" value="NZ_JBBLZC010000014.1"/>
</dbReference>
<evidence type="ECO:0000313" key="2">
    <source>
        <dbReference type="Proteomes" id="UP001375743"/>
    </source>
</evidence>
<organism evidence="1 2">
    <name type="scientific">Benzoatithermus flavus</name>
    <dbReference type="NCBI Taxonomy" id="3108223"/>
    <lineage>
        <taxon>Bacteria</taxon>
        <taxon>Pseudomonadati</taxon>
        <taxon>Pseudomonadota</taxon>
        <taxon>Alphaproteobacteria</taxon>
        <taxon>Geminicoccales</taxon>
        <taxon>Geminicoccaceae</taxon>
        <taxon>Benzoatithermus</taxon>
    </lineage>
</organism>
<dbReference type="Proteomes" id="UP001375743">
    <property type="component" value="Unassembled WGS sequence"/>
</dbReference>
<accession>A0ABU8XWW0</accession>
<protein>
    <submittedName>
        <fullName evidence="1">Uncharacterized protein</fullName>
    </submittedName>
</protein>
<comment type="caution">
    <text evidence="1">The sequence shown here is derived from an EMBL/GenBank/DDBJ whole genome shotgun (WGS) entry which is preliminary data.</text>
</comment>
<evidence type="ECO:0000313" key="1">
    <source>
        <dbReference type="EMBL" id="MEK0084422.1"/>
    </source>
</evidence>
<dbReference type="EMBL" id="JBBLZC010000014">
    <property type="protein sequence ID" value="MEK0084422.1"/>
    <property type="molecule type" value="Genomic_DNA"/>
</dbReference>
<keyword evidence="2" id="KW-1185">Reference proteome</keyword>
<sequence length="45" mass="4937">MPGRFATAPGARTGLFAPELDRLFLAARAGGHNEEVVIWIFRPAR</sequence>
<proteinExistence type="predicted"/>
<reference evidence="1 2" key="1">
    <citation type="submission" date="2024-01" db="EMBL/GenBank/DDBJ databases">
        <title>Multi-omics insights into the function and evolution of sodium benzoate biodegradation pathways in Benzoatithermus flavus gen. nov., sp. nov. from hot spring.</title>
        <authorList>
            <person name="Hu C.-J."/>
            <person name="Li W.-J."/>
        </authorList>
    </citation>
    <scope>NUCLEOTIDE SEQUENCE [LARGE SCALE GENOMIC DNA]</scope>
    <source>
        <strain evidence="1 2">SYSU G07066</strain>
    </source>
</reference>
<gene>
    <name evidence="1" type="ORF">U1T56_14790</name>
</gene>